<dbReference type="PANTHER" id="PTHR43046:SF16">
    <property type="entry name" value="ADP-RIBOSE PYROPHOSPHATASE YJHB-RELATED"/>
    <property type="match status" value="1"/>
</dbReference>
<evidence type="ECO:0000256" key="1">
    <source>
        <dbReference type="ARBA" id="ARBA00001946"/>
    </source>
</evidence>
<dbReference type="PROSITE" id="PS00893">
    <property type="entry name" value="NUDIX_BOX"/>
    <property type="match status" value="1"/>
</dbReference>
<dbReference type="PROSITE" id="PS51462">
    <property type="entry name" value="NUDIX"/>
    <property type="match status" value="1"/>
</dbReference>
<evidence type="ECO:0000313" key="5">
    <source>
        <dbReference type="Proteomes" id="UP001165561"/>
    </source>
</evidence>
<name>A0ABT5TUE0_9MICO</name>
<dbReference type="EMBL" id="JARACI010000602">
    <property type="protein sequence ID" value="MDD9205667.1"/>
    <property type="molecule type" value="Genomic_DNA"/>
</dbReference>
<dbReference type="Pfam" id="PF00293">
    <property type="entry name" value="NUDIX"/>
    <property type="match status" value="1"/>
</dbReference>
<keyword evidence="2" id="KW-0378">Hydrolase</keyword>
<dbReference type="CDD" id="cd18879">
    <property type="entry name" value="NUDIX_Hydrolase"/>
    <property type="match status" value="1"/>
</dbReference>
<sequence length="151" mass="16788">MPVPPFVTHLRSRVGHDLLWLPGVTAVVLDPADRVLLGRRADNDLWALVSGILEPGEEPAVGLRREIAEETGVEAEVLHLTSVTAGDEVVYPNGDRSQYLDLTFLCRYVSGEPHVADDESVAVGWFALDDLPPDLARTSRQRLDHTLRFRR</sequence>
<dbReference type="Gene3D" id="3.90.79.10">
    <property type="entry name" value="Nucleoside Triphosphate Pyrophosphohydrolase"/>
    <property type="match status" value="1"/>
</dbReference>
<reference evidence="4" key="1">
    <citation type="submission" date="2023-02" db="EMBL/GenBank/DDBJ databases">
        <title>Georgenia sp.10Sc9-8, isolated from a soil sample collected from the Taklamakan desert.</title>
        <authorList>
            <person name="Liu S."/>
        </authorList>
    </citation>
    <scope>NUCLEOTIDE SEQUENCE</scope>
    <source>
        <strain evidence="4">10Sc9-8</strain>
    </source>
</reference>
<feature type="non-terminal residue" evidence="4">
    <location>
        <position position="151"/>
    </location>
</feature>
<organism evidence="4 5">
    <name type="scientific">Georgenia halotolerans</name>
    <dbReference type="NCBI Taxonomy" id="3028317"/>
    <lineage>
        <taxon>Bacteria</taxon>
        <taxon>Bacillati</taxon>
        <taxon>Actinomycetota</taxon>
        <taxon>Actinomycetes</taxon>
        <taxon>Micrococcales</taxon>
        <taxon>Bogoriellaceae</taxon>
        <taxon>Georgenia</taxon>
    </lineage>
</organism>
<dbReference type="SUPFAM" id="SSF55811">
    <property type="entry name" value="Nudix"/>
    <property type="match status" value="1"/>
</dbReference>
<keyword evidence="5" id="KW-1185">Reference proteome</keyword>
<feature type="domain" description="Nudix hydrolase" evidence="3">
    <location>
        <begin position="19"/>
        <end position="148"/>
    </location>
</feature>
<dbReference type="InterPro" id="IPR020084">
    <property type="entry name" value="NUDIX_hydrolase_CS"/>
</dbReference>
<evidence type="ECO:0000256" key="2">
    <source>
        <dbReference type="ARBA" id="ARBA00022801"/>
    </source>
</evidence>
<dbReference type="PANTHER" id="PTHR43046">
    <property type="entry name" value="GDP-MANNOSE MANNOSYL HYDROLASE"/>
    <property type="match status" value="1"/>
</dbReference>
<comment type="caution">
    <text evidence="4">The sequence shown here is derived from an EMBL/GenBank/DDBJ whole genome shotgun (WGS) entry which is preliminary data.</text>
</comment>
<gene>
    <name evidence="4" type="ORF">PU560_04180</name>
</gene>
<dbReference type="Proteomes" id="UP001165561">
    <property type="component" value="Unassembled WGS sequence"/>
</dbReference>
<evidence type="ECO:0000313" key="4">
    <source>
        <dbReference type="EMBL" id="MDD9205667.1"/>
    </source>
</evidence>
<protein>
    <submittedName>
        <fullName evidence="4">NUDIX domain-containing protein</fullName>
    </submittedName>
</protein>
<comment type="cofactor">
    <cofactor evidence="1">
        <name>Mg(2+)</name>
        <dbReference type="ChEBI" id="CHEBI:18420"/>
    </cofactor>
</comment>
<dbReference type="InterPro" id="IPR015797">
    <property type="entry name" value="NUDIX_hydrolase-like_dom_sf"/>
</dbReference>
<proteinExistence type="predicted"/>
<accession>A0ABT5TUE0</accession>
<evidence type="ECO:0000259" key="3">
    <source>
        <dbReference type="PROSITE" id="PS51462"/>
    </source>
</evidence>
<dbReference type="InterPro" id="IPR000086">
    <property type="entry name" value="NUDIX_hydrolase_dom"/>
</dbReference>